<feature type="transmembrane region" description="Helical" evidence="2">
    <location>
        <begin position="149"/>
        <end position="173"/>
    </location>
</feature>
<sequence length="221" mass="24223">MSDGMAFLTGAAFAGMAALFLLKGGGNMVANNLPSSQSFQISPNNPYNSPYTDQPPNQALASPNLNNLNNNLNNMLNVEQQRRDTEQLKAMVEQQRAETEQLKAQLHNQQLLLDNLTAQVDASVIRAPEQLMPNPKTTNQTANTLMSGILWGLGGMAVTIGGGAVVIGGLALISRPQRPPRTTYVVQHPYSSAPPSLPARRRSEFMSHQYDDRLYDRIDYE</sequence>
<keyword evidence="2" id="KW-0472">Membrane</keyword>
<name>A0A1D9G6T7_MOOP1</name>
<organism evidence="3 4">
    <name type="scientific">Moorena producens (strain JHB)</name>
    <dbReference type="NCBI Taxonomy" id="1454205"/>
    <lineage>
        <taxon>Bacteria</taxon>
        <taxon>Bacillati</taxon>
        <taxon>Cyanobacteriota</taxon>
        <taxon>Cyanophyceae</taxon>
        <taxon>Coleofasciculales</taxon>
        <taxon>Coleofasciculaceae</taxon>
        <taxon>Moorena</taxon>
    </lineage>
</organism>
<protein>
    <recommendedName>
        <fullName evidence="5">Heterocyst differentiation related protein</fullName>
    </recommendedName>
</protein>
<keyword evidence="2" id="KW-0812">Transmembrane</keyword>
<keyword evidence="2" id="KW-1133">Transmembrane helix</keyword>
<evidence type="ECO:0000313" key="4">
    <source>
        <dbReference type="Proteomes" id="UP000176944"/>
    </source>
</evidence>
<dbReference type="Proteomes" id="UP000176944">
    <property type="component" value="Chromosome"/>
</dbReference>
<feature type="coiled-coil region" evidence="1">
    <location>
        <begin position="75"/>
        <end position="119"/>
    </location>
</feature>
<evidence type="ECO:0000256" key="1">
    <source>
        <dbReference type="SAM" id="Coils"/>
    </source>
</evidence>
<keyword evidence="1" id="KW-0175">Coiled coil</keyword>
<dbReference type="AlphaFoldDB" id="A0A1D9G6T7"/>
<evidence type="ECO:0000313" key="3">
    <source>
        <dbReference type="EMBL" id="AOY83120.1"/>
    </source>
</evidence>
<proteinExistence type="predicted"/>
<accession>A0A1D9G6T7</accession>
<reference evidence="4" key="1">
    <citation type="submission" date="2016-10" db="EMBL/GenBank/DDBJ databases">
        <title>Comparative genomics uncovers the prolific and rare metabolic potential of the cyanobacterial genus Moorea.</title>
        <authorList>
            <person name="Leao T."/>
            <person name="Castelao G."/>
            <person name="Korobeynikov A."/>
            <person name="Monroe E.A."/>
            <person name="Podell S."/>
            <person name="Glukhov E."/>
            <person name="Allen E."/>
            <person name="Gerwick W.H."/>
            <person name="Gerwick L."/>
        </authorList>
    </citation>
    <scope>NUCLEOTIDE SEQUENCE [LARGE SCALE GENOMIC DNA]</scope>
    <source>
        <strain evidence="4">JHB</strain>
    </source>
</reference>
<evidence type="ECO:0000256" key="2">
    <source>
        <dbReference type="SAM" id="Phobius"/>
    </source>
</evidence>
<evidence type="ECO:0008006" key="5">
    <source>
        <dbReference type="Google" id="ProtNLM"/>
    </source>
</evidence>
<gene>
    <name evidence="3" type="ORF">BJP36_27560</name>
</gene>
<dbReference type="EMBL" id="CP017708">
    <property type="protein sequence ID" value="AOY83120.1"/>
    <property type="molecule type" value="Genomic_DNA"/>
</dbReference>